<dbReference type="RefSeq" id="WP_271919735.1">
    <property type="nucleotide sequence ID" value="NZ_JAQNDO010000001.1"/>
</dbReference>
<dbReference type="EMBL" id="JAQNDO010000001">
    <property type="protein sequence ID" value="MDC0743823.1"/>
    <property type="molecule type" value="Genomic_DNA"/>
</dbReference>
<feature type="signal peptide" evidence="1">
    <location>
        <begin position="1"/>
        <end position="21"/>
    </location>
</feature>
<evidence type="ECO:0008006" key="4">
    <source>
        <dbReference type="Google" id="ProtNLM"/>
    </source>
</evidence>
<keyword evidence="1" id="KW-0732">Signal</keyword>
<reference evidence="2 3" key="1">
    <citation type="submission" date="2022-11" db="EMBL/GenBank/DDBJ databases">
        <title>Minimal conservation of predation-associated metabolite biosynthetic gene clusters underscores biosynthetic potential of Myxococcota including descriptions for ten novel species: Archangium lansinium sp. nov., Myxococcus landrumus sp. nov., Nannocystis bai.</title>
        <authorList>
            <person name="Ahearne A."/>
            <person name="Stevens C."/>
            <person name="Dowd S."/>
        </authorList>
    </citation>
    <scope>NUCLEOTIDE SEQUENCE [LARGE SCALE GENOMIC DNA]</scope>
    <source>
        <strain evidence="2 3">RJM3</strain>
    </source>
</reference>
<evidence type="ECO:0000256" key="1">
    <source>
        <dbReference type="SAM" id="SignalP"/>
    </source>
</evidence>
<proteinExistence type="predicted"/>
<dbReference type="Proteomes" id="UP001221411">
    <property type="component" value="Unassembled WGS sequence"/>
</dbReference>
<gene>
    <name evidence="2" type="ORF">POL67_21015</name>
</gene>
<evidence type="ECO:0000313" key="2">
    <source>
        <dbReference type="EMBL" id="MDC0743823.1"/>
    </source>
</evidence>
<evidence type="ECO:0000313" key="3">
    <source>
        <dbReference type="Proteomes" id="UP001221411"/>
    </source>
</evidence>
<protein>
    <recommendedName>
        <fullName evidence="4">Lipoprotein</fullName>
    </recommendedName>
</protein>
<dbReference type="PROSITE" id="PS51257">
    <property type="entry name" value="PROKAR_LIPOPROTEIN"/>
    <property type="match status" value="1"/>
</dbReference>
<comment type="caution">
    <text evidence="2">The sequence shown here is derived from an EMBL/GenBank/DDBJ whole genome shotgun (WGS) entry which is preliminary data.</text>
</comment>
<name>A0ABT5ERJ5_9BACT</name>
<feature type="chain" id="PRO_5046232998" description="Lipoprotein" evidence="1">
    <location>
        <begin position="22"/>
        <end position="176"/>
    </location>
</feature>
<organism evidence="2 3">
    <name type="scientific">Polyangium mundeleinium</name>
    <dbReference type="NCBI Taxonomy" id="2995306"/>
    <lineage>
        <taxon>Bacteria</taxon>
        <taxon>Pseudomonadati</taxon>
        <taxon>Myxococcota</taxon>
        <taxon>Polyangia</taxon>
        <taxon>Polyangiales</taxon>
        <taxon>Polyangiaceae</taxon>
        <taxon>Polyangium</taxon>
    </lineage>
</organism>
<keyword evidence="3" id="KW-1185">Reference proteome</keyword>
<sequence>MELKIALVAGAVGALAGCAGAADGSSPSQADTTPEPDPAAGNAALMSLNENMARLRALAVFDADHVIFDMPGHSSNCYSVCKHRQIAALRVDKLADVAESAVKTPAPDACAEATIEKNLAALNALHIVHVEGLIKDEPKNSANCYQPCEPVVQDAKALTCERAGKLASIVNAAKDL</sequence>
<accession>A0ABT5ERJ5</accession>